<organism evidence="1 2">
    <name type="scientific">Paenibacillus woosongensis</name>
    <dbReference type="NCBI Taxonomy" id="307580"/>
    <lineage>
        <taxon>Bacteria</taxon>
        <taxon>Bacillati</taxon>
        <taxon>Bacillota</taxon>
        <taxon>Bacilli</taxon>
        <taxon>Bacillales</taxon>
        <taxon>Paenibacillaceae</taxon>
        <taxon>Paenibacillus</taxon>
    </lineage>
</organism>
<reference evidence="1" key="1">
    <citation type="submission" date="2023-05" db="EMBL/GenBank/DDBJ databases">
        <title>Comparative genomics of Bacillaceae isolates and their secondary metabolite potential.</title>
        <authorList>
            <person name="Song L."/>
            <person name="Nielsen L.J."/>
            <person name="Mohite O."/>
            <person name="Xu X."/>
            <person name="Weber T."/>
            <person name="Kovacs A.T."/>
        </authorList>
    </citation>
    <scope>NUCLEOTIDE SEQUENCE</scope>
    <source>
        <strain evidence="1">B2_4</strain>
    </source>
</reference>
<sequence>MRQFAKGYTRVKQQSDLEEQLTVHFQDKSFARAIAREMMMYGN</sequence>
<dbReference type="Proteomes" id="UP001177943">
    <property type="component" value="Chromosome"/>
</dbReference>
<dbReference type="RefSeq" id="WP_283926950.1">
    <property type="nucleotide sequence ID" value="NZ_CP126084.1"/>
</dbReference>
<dbReference type="AlphaFoldDB" id="A0AA95L2I8"/>
<protein>
    <submittedName>
        <fullName evidence="1">Uncharacterized protein</fullName>
    </submittedName>
</protein>
<gene>
    <name evidence="1" type="ORF">QNH46_03540</name>
</gene>
<dbReference type="KEGG" id="pwn:QNH46_03540"/>
<evidence type="ECO:0000313" key="2">
    <source>
        <dbReference type="Proteomes" id="UP001177943"/>
    </source>
</evidence>
<dbReference type="EMBL" id="CP126084">
    <property type="protein sequence ID" value="WHX49767.1"/>
    <property type="molecule type" value="Genomic_DNA"/>
</dbReference>
<evidence type="ECO:0000313" key="1">
    <source>
        <dbReference type="EMBL" id="WHX49767.1"/>
    </source>
</evidence>
<proteinExistence type="predicted"/>
<accession>A0AA95L2I8</accession>
<name>A0AA95L2I8_9BACL</name>